<dbReference type="Proteomes" id="UP000887576">
    <property type="component" value="Unplaced"/>
</dbReference>
<evidence type="ECO:0000313" key="1">
    <source>
        <dbReference type="Proteomes" id="UP000887576"/>
    </source>
</evidence>
<organism evidence="1 2">
    <name type="scientific">Panagrolaimus sp. JU765</name>
    <dbReference type="NCBI Taxonomy" id="591449"/>
    <lineage>
        <taxon>Eukaryota</taxon>
        <taxon>Metazoa</taxon>
        <taxon>Ecdysozoa</taxon>
        <taxon>Nematoda</taxon>
        <taxon>Chromadorea</taxon>
        <taxon>Rhabditida</taxon>
        <taxon>Tylenchina</taxon>
        <taxon>Panagrolaimomorpha</taxon>
        <taxon>Panagrolaimoidea</taxon>
        <taxon>Panagrolaimidae</taxon>
        <taxon>Panagrolaimus</taxon>
    </lineage>
</organism>
<protein>
    <submittedName>
        <fullName evidence="2">Uncharacterized protein</fullName>
    </submittedName>
</protein>
<accession>A0AC34QPF8</accession>
<evidence type="ECO:0000313" key="2">
    <source>
        <dbReference type="WBParaSite" id="JU765_v2.g18084.t1"/>
    </source>
</evidence>
<dbReference type="WBParaSite" id="JU765_v2.g18084.t1">
    <property type="protein sequence ID" value="JU765_v2.g18084.t1"/>
    <property type="gene ID" value="JU765_v2.g18084"/>
</dbReference>
<reference evidence="2" key="1">
    <citation type="submission" date="2022-11" db="UniProtKB">
        <authorList>
            <consortium name="WormBaseParasite"/>
        </authorList>
    </citation>
    <scope>IDENTIFICATION</scope>
</reference>
<proteinExistence type="predicted"/>
<name>A0AC34QPF8_9BILA</name>
<sequence>MHKTNKHQKMSSKKEEQRTARNLSIDAQKSQPRTLKAKGLLVFQKMINIGRDPSRIHPRIVIKIFSKKLMPQPSWIKTASG</sequence>